<dbReference type="EMBL" id="FQUW01000007">
    <property type="protein sequence ID" value="SHE61134.1"/>
    <property type="molecule type" value="Genomic_DNA"/>
</dbReference>
<name>A0A1M4UWP9_9FIRM</name>
<dbReference type="RefSeq" id="WP_073163077.1">
    <property type="nucleotide sequence ID" value="NZ_FQUW01000007.1"/>
</dbReference>
<keyword evidence="1" id="KW-0812">Transmembrane</keyword>
<dbReference type="OrthoDB" id="4304at2"/>
<proteinExistence type="predicted"/>
<evidence type="ECO:0000256" key="1">
    <source>
        <dbReference type="SAM" id="Phobius"/>
    </source>
</evidence>
<feature type="transmembrane region" description="Helical" evidence="1">
    <location>
        <begin position="15"/>
        <end position="35"/>
    </location>
</feature>
<dbReference type="InterPro" id="IPR015001">
    <property type="entry name" value="DUF1850"/>
</dbReference>
<protein>
    <recommendedName>
        <fullName evidence="4">DUF1850 domain-containing protein</fullName>
    </recommendedName>
</protein>
<dbReference type="Pfam" id="PF08905">
    <property type="entry name" value="DUF1850"/>
    <property type="match status" value="1"/>
</dbReference>
<dbReference type="Proteomes" id="UP000184196">
    <property type="component" value="Unassembled WGS sequence"/>
</dbReference>
<keyword evidence="1" id="KW-1133">Transmembrane helix</keyword>
<dbReference type="AlphaFoldDB" id="A0A1M4UWP9"/>
<organism evidence="2 3">
    <name type="scientific">Desulfofundulus australicus DSM 11792</name>
    <dbReference type="NCBI Taxonomy" id="1121425"/>
    <lineage>
        <taxon>Bacteria</taxon>
        <taxon>Bacillati</taxon>
        <taxon>Bacillota</taxon>
        <taxon>Clostridia</taxon>
        <taxon>Eubacteriales</taxon>
        <taxon>Peptococcaceae</taxon>
        <taxon>Desulfofundulus</taxon>
    </lineage>
</organism>
<evidence type="ECO:0008006" key="4">
    <source>
        <dbReference type="Google" id="ProtNLM"/>
    </source>
</evidence>
<keyword evidence="3" id="KW-1185">Reference proteome</keyword>
<evidence type="ECO:0000313" key="3">
    <source>
        <dbReference type="Proteomes" id="UP000184196"/>
    </source>
</evidence>
<evidence type="ECO:0000313" key="2">
    <source>
        <dbReference type="EMBL" id="SHE61134.1"/>
    </source>
</evidence>
<sequence length="164" mass="18511">MIKAGKCKVWVPVPGLFLIFVLLVPVLVLLGYHMASRPHVLLVREVNSGRELRVGYINQGEKFEIRYIHSVDRLPVYEEFQLINGELVLTGTRFLSFGAGLGYTGEGLLRGEGKWNIIEGMYRRVGSLPLRVGTIADHTLLYRGREIHLGDHFDGQALVRIEVK</sequence>
<reference evidence="3" key="1">
    <citation type="submission" date="2016-11" db="EMBL/GenBank/DDBJ databases">
        <authorList>
            <person name="Varghese N."/>
            <person name="Submissions S."/>
        </authorList>
    </citation>
    <scope>NUCLEOTIDE SEQUENCE [LARGE SCALE GENOMIC DNA]</scope>
    <source>
        <strain evidence="3">DSM 11792</strain>
    </source>
</reference>
<gene>
    <name evidence="2" type="ORF">SAMN02745218_00588</name>
</gene>
<keyword evidence="1" id="KW-0472">Membrane</keyword>
<accession>A0A1M4UWP9</accession>